<dbReference type="SMART" id="SM00642">
    <property type="entry name" value="Aamy"/>
    <property type="match status" value="1"/>
</dbReference>
<organism evidence="2 3">
    <name type="scientific">Rudanella paleaurantiibacter</name>
    <dbReference type="NCBI Taxonomy" id="2614655"/>
    <lineage>
        <taxon>Bacteria</taxon>
        <taxon>Pseudomonadati</taxon>
        <taxon>Bacteroidota</taxon>
        <taxon>Cytophagia</taxon>
        <taxon>Cytophagales</taxon>
        <taxon>Cytophagaceae</taxon>
        <taxon>Rudanella</taxon>
    </lineage>
</organism>
<dbReference type="CDD" id="cd11336">
    <property type="entry name" value="AmyAc_MTSase"/>
    <property type="match status" value="1"/>
</dbReference>
<comment type="caution">
    <text evidence="2">The sequence shown here is derived from an EMBL/GenBank/DDBJ whole genome shotgun (WGS) entry which is preliminary data.</text>
</comment>
<dbReference type="Gene3D" id="3.20.20.80">
    <property type="entry name" value="Glycosidases"/>
    <property type="match status" value="2"/>
</dbReference>
<evidence type="ECO:0000259" key="1">
    <source>
        <dbReference type="SMART" id="SM00642"/>
    </source>
</evidence>
<dbReference type="Gene3D" id="1.10.10.470">
    <property type="entry name" value="Maltooligosyl trehalose synthase, domain 4"/>
    <property type="match status" value="1"/>
</dbReference>
<dbReference type="InterPro" id="IPR013797">
    <property type="entry name" value="Maltooligo_trehalose_synth_4"/>
</dbReference>
<evidence type="ECO:0000313" key="3">
    <source>
        <dbReference type="Proteomes" id="UP000488299"/>
    </source>
</evidence>
<proteinExistence type="predicted"/>
<dbReference type="GO" id="GO:0030980">
    <property type="term" value="P:alpha-glucan catabolic process"/>
    <property type="evidence" value="ECO:0007669"/>
    <property type="project" value="TreeGrafter"/>
</dbReference>
<keyword evidence="3" id="KW-1185">Reference proteome</keyword>
<feature type="domain" description="Glycosyl hydrolase family 13 catalytic" evidence="1">
    <location>
        <begin position="13"/>
        <end position="635"/>
    </location>
</feature>
<gene>
    <name evidence="2" type="primary">treY</name>
    <name evidence="2" type="ORF">F5984_00370</name>
</gene>
<dbReference type="Proteomes" id="UP000488299">
    <property type="component" value="Unassembled WGS sequence"/>
</dbReference>
<dbReference type="InterPro" id="IPR012767">
    <property type="entry name" value="Trehalose_TreY"/>
</dbReference>
<dbReference type="InterPro" id="IPR017853">
    <property type="entry name" value="GH"/>
</dbReference>
<dbReference type="PANTHER" id="PTHR10357">
    <property type="entry name" value="ALPHA-AMYLASE FAMILY MEMBER"/>
    <property type="match status" value="1"/>
</dbReference>
<name>A0A7J5U3N6_9BACT</name>
<evidence type="ECO:0000313" key="2">
    <source>
        <dbReference type="EMBL" id="KAB7732452.1"/>
    </source>
</evidence>
<dbReference type="GO" id="GO:0047470">
    <property type="term" value="F:(1,4)-alpha-D-glucan 1-alpha-D-glucosylmutase activity"/>
    <property type="evidence" value="ECO:0007669"/>
    <property type="project" value="TreeGrafter"/>
</dbReference>
<protein>
    <submittedName>
        <fullName evidence="2">Malto-oligosyltrehalose synthase</fullName>
    </submittedName>
</protein>
<dbReference type="PANTHER" id="PTHR10357:SF216">
    <property type="entry name" value="MALTOOLIGOSYL TREHALOSE SYNTHASE-RELATED"/>
    <property type="match status" value="1"/>
</dbReference>
<sequence>MYNPLSTYRLQLNDSFPLAAVEKLWPYLRDLGIKTIYAAPIFEATPGSTHGYDGVDPARIAPEIGTTEQLEALAWQLKNAEMGWLQDIVPNHMAYHQHNTWLVDLLEQGPLSRYKDFFDLTYTSDMYHGRLMAPFLGESLEKTLEQGTLRVVYDRDRLMLQCFDNQFPLKPGSYATVLGSEAQTDAQHQWLALLAPLHALDQPETLAIAWDECLTQLTALAQTDSGRSWIDTRLEAVNKQPETLGALVREQHYELCAWTEAMHRINYRRFFTVNGLICLNMQNKDVFDQYHDLIAKLVEKGMFQGVRVDHVDGLYDPDTYLNRLRELVGPEAYVVVEKIQQANEPMPAQWPIQGSSGYDFLAQVNNLLTDPTGEAPLTEFFESLVGTHTPMNKRIRDRKAYILYAHMGGELNNLLDHFHDLNLAEPDANVSDAALRLAIGELLIHCPVYRYYGNQLPLEPAEATALHQLFTAIRTEKPDLESAVDVLEEVLLTKPPVADADYRDRARRFYQRVMQFTGPLMAKGVEDTLMYTYNRFIGHNEVGDSPGRFGLSVADFHQIMQERQQQLPLSMNGLSTHDTKRGEDARARLNVLTALPHEWLAEVREWQALNADLKTNNAPDPNDEYLLYQSLLASYPMPTRVDGAVNVARVAADGEDPDDVAKRFDSFLQKALHEAKRHVSEQHKPGDDAYIEATRAFARGLLDPTRPFWSRFTSFLIRVADAGITNSLVQVTLKNTCPGIPDLYQGAEGWDLSFVDPDNRRPVDFDLRRSWLAQATEGEANPSALWHERWSGEIKFSLTYKLLQARRQNPDLFGYGAYVPLTIDGPLSEYALAFARQHEARWLVVVVPLYTARLCREQGVPDPTQLDWQHTRVLLPDGAPATWTSILTHKSVTELDLSNLLNEWPVAILQ</sequence>
<dbReference type="EMBL" id="WELI01000001">
    <property type="protein sequence ID" value="KAB7732452.1"/>
    <property type="molecule type" value="Genomic_DNA"/>
</dbReference>
<dbReference type="Gene3D" id="3.30.1590.10">
    <property type="entry name" value="Maltooligosyl trehalose synthase, domain 2"/>
    <property type="match status" value="1"/>
</dbReference>
<dbReference type="InterPro" id="IPR006047">
    <property type="entry name" value="GH13_cat_dom"/>
</dbReference>
<dbReference type="NCBIfam" id="TIGR02401">
    <property type="entry name" value="trehalose_TreY"/>
    <property type="match status" value="1"/>
</dbReference>
<dbReference type="GO" id="GO:0005992">
    <property type="term" value="P:trehalose biosynthetic process"/>
    <property type="evidence" value="ECO:0007669"/>
    <property type="project" value="TreeGrafter"/>
</dbReference>
<dbReference type="SUPFAM" id="SSF51445">
    <property type="entry name" value="(Trans)glycosidases"/>
    <property type="match status" value="1"/>
</dbReference>
<reference evidence="2 3" key="1">
    <citation type="submission" date="2019-10" db="EMBL/GenBank/DDBJ databases">
        <title>Rudanella paleaurantiibacter sp. nov., isolated from sludge.</title>
        <authorList>
            <person name="Xu S.Q."/>
        </authorList>
    </citation>
    <scope>NUCLEOTIDE SEQUENCE [LARGE SCALE GENOMIC DNA]</scope>
    <source>
        <strain evidence="2 3">HX-22-17</strain>
    </source>
</reference>
<dbReference type="AlphaFoldDB" id="A0A7J5U3N6"/>
<accession>A0A7J5U3N6</accession>
<dbReference type="RefSeq" id="WP_152121763.1">
    <property type="nucleotide sequence ID" value="NZ_WELI01000001.1"/>
</dbReference>
<dbReference type="Pfam" id="PF00128">
    <property type="entry name" value="Alpha-amylase"/>
    <property type="match status" value="1"/>
</dbReference>